<evidence type="ECO:0000256" key="5">
    <source>
        <dbReference type="ARBA" id="ARBA00023136"/>
    </source>
</evidence>
<evidence type="ECO:0000256" key="7">
    <source>
        <dbReference type="SAM" id="MobiDB-lite"/>
    </source>
</evidence>
<dbReference type="EMBL" id="JAJSOW010000002">
    <property type="protein sequence ID" value="KAI9197612.1"/>
    <property type="molecule type" value="Genomic_DNA"/>
</dbReference>
<evidence type="ECO:0000313" key="10">
    <source>
        <dbReference type="Proteomes" id="UP001064489"/>
    </source>
</evidence>
<dbReference type="AlphaFoldDB" id="A0AAD5P3N3"/>
<proteinExistence type="predicted"/>
<dbReference type="InterPro" id="IPR045064">
    <property type="entry name" value="Reticulon-like"/>
</dbReference>
<evidence type="ECO:0000256" key="2">
    <source>
        <dbReference type="ARBA" id="ARBA00022692"/>
    </source>
</evidence>
<reference evidence="9 10" key="1">
    <citation type="journal article" date="2022" name="Plant J.">
        <title>Strategies of tolerance reflected in two North American maple genomes.</title>
        <authorList>
            <person name="McEvoy S.L."/>
            <person name="Sezen U.U."/>
            <person name="Trouern-Trend A."/>
            <person name="McMahon S.M."/>
            <person name="Schaberg P.G."/>
            <person name="Yang J."/>
            <person name="Wegrzyn J.L."/>
            <person name="Swenson N.G."/>
        </authorList>
    </citation>
    <scope>NUCLEOTIDE SEQUENCE [LARGE SCALE GENOMIC DNA]</scope>
    <source>
        <strain evidence="9">91603</strain>
    </source>
</reference>
<evidence type="ECO:0000259" key="8">
    <source>
        <dbReference type="PROSITE" id="PS50845"/>
    </source>
</evidence>
<protein>
    <recommendedName>
        <fullName evidence="6">Reticulon-like protein</fullName>
    </recommendedName>
</protein>
<comment type="caution">
    <text evidence="9">The sequence shown here is derived from an EMBL/GenBank/DDBJ whole genome shotgun (WGS) entry which is preliminary data.</text>
</comment>
<gene>
    <name evidence="9" type="ORF">LWI28_001565</name>
</gene>
<dbReference type="PANTHER" id="PTHR10994:SF177">
    <property type="entry name" value="RETICULON-LIKE PROTEIN B15"/>
    <property type="match status" value="1"/>
</dbReference>
<keyword evidence="4 6" id="KW-1133">Transmembrane helix</keyword>
<name>A0AAD5P3N3_ACENE</name>
<dbReference type="Proteomes" id="UP001064489">
    <property type="component" value="Chromosome 13"/>
</dbReference>
<feature type="domain" description="Reticulon" evidence="8">
    <location>
        <begin position="103"/>
        <end position="288"/>
    </location>
</feature>
<evidence type="ECO:0000256" key="4">
    <source>
        <dbReference type="ARBA" id="ARBA00022989"/>
    </source>
</evidence>
<evidence type="ECO:0000256" key="1">
    <source>
        <dbReference type="ARBA" id="ARBA00004477"/>
    </source>
</evidence>
<evidence type="ECO:0000256" key="6">
    <source>
        <dbReference type="RuleBase" id="RU363132"/>
    </source>
</evidence>
<evidence type="ECO:0000256" key="3">
    <source>
        <dbReference type="ARBA" id="ARBA00022824"/>
    </source>
</evidence>
<evidence type="ECO:0000313" key="9">
    <source>
        <dbReference type="EMBL" id="KAI9197612.1"/>
    </source>
</evidence>
<dbReference type="Pfam" id="PF02453">
    <property type="entry name" value="Reticulon"/>
    <property type="match status" value="1"/>
</dbReference>
<dbReference type="PANTHER" id="PTHR10994">
    <property type="entry name" value="RETICULON"/>
    <property type="match status" value="1"/>
</dbReference>
<organism evidence="9 10">
    <name type="scientific">Acer negundo</name>
    <name type="common">Box elder</name>
    <dbReference type="NCBI Taxonomy" id="4023"/>
    <lineage>
        <taxon>Eukaryota</taxon>
        <taxon>Viridiplantae</taxon>
        <taxon>Streptophyta</taxon>
        <taxon>Embryophyta</taxon>
        <taxon>Tracheophyta</taxon>
        <taxon>Spermatophyta</taxon>
        <taxon>Magnoliopsida</taxon>
        <taxon>eudicotyledons</taxon>
        <taxon>Gunneridae</taxon>
        <taxon>Pentapetalae</taxon>
        <taxon>rosids</taxon>
        <taxon>malvids</taxon>
        <taxon>Sapindales</taxon>
        <taxon>Sapindaceae</taxon>
        <taxon>Hippocastanoideae</taxon>
        <taxon>Acereae</taxon>
        <taxon>Acer</taxon>
    </lineage>
</organism>
<sequence>MLEPDQEGAPGAPDPVPDSYSEPLMEVVNDHEKKPEPVPVPVPELEPVPELVPELKPVPEPMFEPLLEPEPLVSKRSIGFCGGSNRLFGRERPLHIVLGGGNTANMLLWRNKQISGGIFAGGTVLWILFECIGYHLITFICHSLILSLSVLFLWSNLAAFSNLSPPEFPEIKLSEDTFLKVALMLRNEFNWACKTFQEVALGQDIKKFLLAALVLWIASVVGNWFNFLTLIYFLFVMVLTLPTLYEKNEDIVDIYGAKALVELKKHYDVVDELVLQKLPISSFQKKHQ</sequence>
<keyword evidence="10" id="KW-1185">Reference proteome</keyword>
<dbReference type="PROSITE" id="PS50845">
    <property type="entry name" value="RETICULON"/>
    <property type="match status" value="1"/>
</dbReference>
<accession>A0AAD5P3N3</accession>
<dbReference type="GO" id="GO:0009617">
    <property type="term" value="P:response to bacterium"/>
    <property type="evidence" value="ECO:0007669"/>
    <property type="project" value="InterPro"/>
</dbReference>
<keyword evidence="2 6" id="KW-0812">Transmembrane</keyword>
<keyword evidence="3 6" id="KW-0256">Endoplasmic reticulum</keyword>
<feature type="transmembrane region" description="Helical" evidence="6">
    <location>
        <begin position="208"/>
        <end position="235"/>
    </location>
</feature>
<comment type="subcellular location">
    <subcellularLocation>
        <location evidence="1 6">Endoplasmic reticulum membrane</location>
        <topology evidence="1 6">Multi-pass membrane protein</topology>
    </subcellularLocation>
</comment>
<feature type="region of interest" description="Disordered" evidence="7">
    <location>
        <begin position="1"/>
        <end position="43"/>
    </location>
</feature>
<dbReference type="GO" id="GO:0005789">
    <property type="term" value="C:endoplasmic reticulum membrane"/>
    <property type="evidence" value="ECO:0007669"/>
    <property type="project" value="UniProtKB-SubCell"/>
</dbReference>
<dbReference type="InterPro" id="IPR003388">
    <property type="entry name" value="Reticulon"/>
</dbReference>
<feature type="transmembrane region" description="Helical" evidence="6">
    <location>
        <begin position="143"/>
        <end position="163"/>
    </location>
</feature>
<keyword evidence="5 6" id="KW-0472">Membrane</keyword>